<dbReference type="Proteomes" id="UP000242704">
    <property type="component" value="Unassembled WGS sequence"/>
</dbReference>
<comment type="caution">
    <text evidence="1">The sequence shown here is derived from an EMBL/GenBank/DDBJ whole genome shotgun (WGS) entry which is preliminary data.</text>
</comment>
<accession>A0AAE5SYI5</accession>
<name>A0AAE5SYI5_STACR</name>
<evidence type="ECO:0000313" key="2">
    <source>
        <dbReference type="Proteomes" id="UP000242704"/>
    </source>
</evidence>
<gene>
    <name evidence="1" type="ORF">BU653_11220</name>
</gene>
<sequence>MHLKTLILKDVYHGTSNTSLELVLKKILEDYGEKIYYIDTILKFEEQQLTNEFAIFSHDINQLKKFDYPPPVSEIYFFEPDLSFTLIEYESQELCLYVNIDSGLRLNNCATNSGISLRLNVTKSDFEKFINDLLSVENIDV</sequence>
<dbReference type="AlphaFoldDB" id="A0AAE5SYI5"/>
<dbReference type="RefSeq" id="WP_107360857.1">
    <property type="nucleotide sequence ID" value="NZ_PYZV01000021.1"/>
</dbReference>
<evidence type="ECO:0000313" key="1">
    <source>
        <dbReference type="EMBL" id="PTG11407.1"/>
    </source>
</evidence>
<reference evidence="1 2" key="1">
    <citation type="journal article" date="2016" name="Front. Microbiol.">
        <title>Comprehensive Phylogenetic Analysis of Bovine Non-aureus Staphylococci Species Based on Whole-Genome Sequencing.</title>
        <authorList>
            <person name="Naushad S."/>
            <person name="Barkema H.W."/>
            <person name="Luby C."/>
            <person name="Condas L.A."/>
            <person name="Nobrega D.B."/>
            <person name="Carson D.A."/>
            <person name="De Buck J."/>
        </authorList>
    </citation>
    <scope>NUCLEOTIDE SEQUENCE [LARGE SCALE GENOMIC DNA]</scope>
    <source>
        <strain evidence="1 2">SNUC 505</strain>
    </source>
</reference>
<organism evidence="1 2">
    <name type="scientific">Staphylococcus chromogenes</name>
    <name type="common">Staphylococcus hyicus subsp. chromogenes</name>
    <dbReference type="NCBI Taxonomy" id="46126"/>
    <lineage>
        <taxon>Bacteria</taxon>
        <taxon>Bacillati</taxon>
        <taxon>Bacillota</taxon>
        <taxon>Bacilli</taxon>
        <taxon>Bacillales</taxon>
        <taxon>Staphylococcaceae</taxon>
        <taxon>Staphylococcus</taxon>
    </lineage>
</organism>
<protein>
    <submittedName>
        <fullName evidence="1">Uncharacterized protein</fullName>
    </submittedName>
</protein>
<dbReference type="EMBL" id="PZBZ01000099">
    <property type="protein sequence ID" value="PTG11407.1"/>
    <property type="molecule type" value="Genomic_DNA"/>
</dbReference>
<proteinExistence type="predicted"/>